<dbReference type="HOGENOM" id="CLU_056691_0_0_4"/>
<feature type="compositionally biased region" description="Low complexity" evidence="1">
    <location>
        <begin position="113"/>
        <end position="128"/>
    </location>
</feature>
<feature type="compositionally biased region" description="Low complexity" evidence="1">
    <location>
        <begin position="146"/>
        <end position="170"/>
    </location>
</feature>
<feature type="compositionally biased region" description="Basic residues" evidence="1">
    <location>
        <begin position="134"/>
        <end position="145"/>
    </location>
</feature>
<organism evidence="2 3">
    <name type="scientific">Burkholderia pseudomallei 1710a</name>
    <dbReference type="NCBI Taxonomy" id="320371"/>
    <lineage>
        <taxon>Bacteria</taxon>
        <taxon>Pseudomonadati</taxon>
        <taxon>Pseudomonadota</taxon>
        <taxon>Betaproteobacteria</taxon>
        <taxon>Burkholderiales</taxon>
        <taxon>Burkholderiaceae</taxon>
        <taxon>Burkholderia</taxon>
        <taxon>pseudomallei group</taxon>
    </lineage>
</organism>
<reference evidence="2 3" key="2">
    <citation type="submission" date="2009-05" db="EMBL/GenBank/DDBJ databases">
        <authorList>
            <person name="Harkins D.M."/>
            <person name="DeShazer D."/>
            <person name="Woods D.E."/>
            <person name="Brinkac L.M."/>
            <person name="Brown K.A."/>
            <person name="Hung G.C."/>
            <person name="Tuanyok A."/>
            <person name="Zhang B."/>
            <person name="Nierman W.C."/>
        </authorList>
    </citation>
    <scope>NUCLEOTIDE SEQUENCE [LARGE SCALE GENOMIC DNA]</scope>
    <source>
        <strain evidence="2 3">1710a</strain>
    </source>
</reference>
<proteinExistence type="predicted"/>
<protein>
    <submittedName>
        <fullName evidence="2">Conserved domain protein</fullName>
    </submittedName>
</protein>
<feature type="region of interest" description="Disordered" evidence="1">
    <location>
        <begin position="1"/>
        <end position="34"/>
    </location>
</feature>
<feature type="region of interest" description="Disordered" evidence="1">
    <location>
        <begin position="82"/>
        <end position="174"/>
    </location>
</feature>
<sequence length="425" mass="44086">MTHPANAPLQHANATRRGDEMTALPDASHPSSRVAWPAVEPGFAAASVRAMPIDAAARGIARLCRAVARAVRQCVARIGRARDDCEDCEDSDAHDDRHDRGSLDARSEPAPMPRMTTRAATRASASRPTESKRSRLAIRRDRRRASQTAASIDRIASANPSGSSPAPRRAGNMDLQRRSVTILALRAEAGAASDSELSEAAPKHGSLGQPAGGHDMRRALRHGDALAHLIGIVQVVQIAGAVRATANVLVLRPPAGTLFESGIHACPGALQRPLAEAVKLAPAICSTFAAARRRVAGGATHARWRTAAPRVPVRADRADDATAGVDARRMPATPGRAYCPSGRCGSRRAARASAIAKASASASGRRGSGDARDVGGPAASRIAANLLHARPASAGRVTAGAIGIIETKAAGNAGSRQDNHSPSPR</sequence>
<accession>A0A0E1W938</accession>
<reference evidence="3" key="1">
    <citation type="submission" date="2007-08" db="EMBL/GenBank/DDBJ databases">
        <title>Annotation of Burkholderia pseudomallei 1710a.</title>
        <authorList>
            <person name="Harkins D.M."/>
            <person name="DeShazer D."/>
            <person name="Woods D.E."/>
            <person name="Brinkac L.M."/>
            <person name="Brown K.A."/>
            <person name="Hung G.C."/>
            <person name="Tuanyok A."/>
            <person name="Zhang B."/>
            <person name="Nierman W.C."/>
        </authorList>
    </citation>
    <scope>NUCLEOTIDE SEQUENCE [LARGE SCALE GENOMIC DNA]</scope>
    <source>
        <strain evidence="3">1710a</strain>
    </source>
</reference>
<gene>
    <name evidence="2" type="ORF">BURPS1710A_3392</name>
</gene>
<evidence type="ECO:0000256" key="1">
    <source>
        <dbReference type="SAM" id="MobiDB-lite"/>
    </source>
</evidence>
<feature type="region of interest" description="Disordered" evidence="1">
    <location>
        <begin position="193"/>
        <end position="216"/>
    </location>
</feature>
<feature type="compositionally biased region" description="Acidic residues" evidence="1">
    <location>
        <begin position="84"/>
        <end position="93"/>
    </location>
</feature>
<dbReference type="EMBL" id="CM000832">
    <property type="protein sequence ID" value="EET08909.1"/>
    <property type="molecule type" value="Genomic_DNA"/>
</dbReference>
<dbReference type="RefSeq" id="WP_004527486.1">
    <property type="nucleotide sequence ID" value="NZ_CM000832.1"/>
</dbReference>
<dbReference type="Proteomes" id="UP000001812">
    <property type="component" value="Chromosome I"/>
</dbReference>
<evidence type="ECO:0000313" key="3">
    <source>
        <dbReference type="Proteomes" id="UP000001812"/>
    </source>
</evidence>
<feature type="region of interest" description="Disordered" evidence="1">
    <location>
        <begin position="356"/>
        <end position="375"/>
    </location>
</feature>
<feature type="compositionally biased region" description="Basic and acidic residues" evidence="1">
    <location>
        <begin position="94"/>
        <end position="107"/>
    </location>
</feature>
<evidence type="ECO:0000313" key="2">
    <source>
        <dbReference type="EMBL" id="EET08909.1"/>
    </source>
</evidence>
<feature type="compositionally biased region" description="Low complexity" evidence="1">
    <location>
        <begin position="356"/>
        <end position="365"/>
    </location>
</feature>
<name>A0A0E1W938_BURPE</name>
<dbReference type="AlphaFoldDB" id="A0A0E1W938"/>